<dbReference type="Gene3D" id="3.60.15.10">
    <property type="entry name" value="Ribonuclease Z/Hydroxyacylglutathione hydrolase-like"/>
    <property type="match status" value="1"/>
</dbReference>
<dbReference type="Proteomes" id="UP001597083">
    <property type="component" value="Unassembled WGS sequence"/>
</dbReference>
<proteinExistence type="predicted"/>
<dbReference type="Pfam" id="PF00753">
    <property type="entry name" value="Lactamase_B"/>
    <property type="match status" value="1"/>
</dbReference>
<name>A0ABW3CJZ7_9ACTN</name>
<accession>A0ABW3CJZ7</accession>
<keyword evidence="3" id="KW-1185">Reference proteome</keyword>
<evidence type="ECO:0000313" key="2">
    <source>
        <dbReference type="EMBL" id="MFD0853846.1"/>
    </source>
</evidence>
<dbReference type="SUPFAM" id="SSF56281">
    <property type="entry name" value="Metallo-hydrolase/oxidoreductase"/>
    <property type="match status" value="1"/>
</dbReference>
<organism evidence="2 3">
    <name type="scientific">Actinomadura adrarensis</name>
    <dbReference type="NCBI Taxonomy" id="1819600"/>
    <lineage>
        <taxon>Bacteria</taxon>
        <taxon>Bacillati</taxon>
        <taxon>Actinomycetota</taxon>
        <taxon>Actinomycetes</taxon>
        <taxon>Streptosporangiales</taxon>
        <taxon>Thermomonosporaceae</taxon>
        <taxon>Actinomadura</taxon>
    </lineage>
</organism>
<sequence length="75" mass="8154">MSGLARIDHAVTSGTFSLDGQTFDVDNNVWVFGDDTECVVIDAPHDVDAIRQVIGDRRLVAILATHGHDDHVRVA</sequence>
<evidence type="ECO:0000259" key="1">
    <source>
        <dbReference type="Pfam" id="PF00753"/>
    </source>
</evidence>
<feature type="non-terminal residue" evidence="2">
    <location>
        <position position="75"/>
    </location>
</feature>
<protein>
    <submittedName>
        <fullName evidence="2">MBL fold metallo-hydrolase</fullName>
    </submittedName>
</protein>
<dbReference type="EMBL" id="JBHTIR010002488">
    <property type="protein sequence ID" value="MFD0853846.1"/>
    <property type="molecule type" value="Genomic_DNA"/>
</dbReference>
<reference evidence="3" key="1">
    <citation type="journal article" date="2019" name="Int. J. Syst. Evol. Microbiol.">
        <title>The Global Catalogue of Microorganisms (GCM) 10K type strain sequencing project: providing services to taxonomists for standard genome sequencing and annotation.</title>
        <authorList>
            <consortium name="The Broad Institute Genomics Platform"/>
            <consortium name="The Broad Institute Genome Sequencing Center for Infectious Disease"/>
            <person name="Wu L."/>
            <person name="Ma J."/>
        </authorList>
    </citation>
    <scope>NUCLEOTIDE SEQUENCE [LARGE SCALE GENOMIC DNA]</scope>
    <source>
        <strain evidence="3">JCM 31696</strain>
    </source>
</reference>
<dbReference type="InterPro" id="IPR001279">
    <property type="entry name" value="Metallo-B-lactamas"/>
</dbReference>
<dbReference type="InterPro" id="IPR036866">
    <property type="entry name" value="RibonucZ/Hydroxyglut_hydro"/>
</dbReference>
<feature type="domain" description="Metallo-beta-lactamase" evidence="1">
    <location>
        <begin position="26"/>
        <end position="72"/>
    </location>
</feature>
<gene>
    <name evidence="2" type="ORF">ACFQ07_16530</name>
</gene>
<comment type="caution">
    <text evidence="2">The sequence shown here is derived from an EMBL/GenBank/DDBJ whole genome shotgun (WGS) entry which is preliminary data.</text>
</comment>
<evidence type="ECO:0000313" key="3">
    <source>
        <dbReference type="Proteomes" id="UP001597083"/>
    </source>
</evidence>